<feature type="transmembrane region" description="Helical" evidence="1">
    <location>
        <begin position="17"/>
        <end position="37"/>
    </location>
</feature>
<feature type="transmembrane region" description="Helical" evidence="1">
    <location>
        <begin position="145"/>
        <end position="164"/>
    </location>
</feature>
<organism evidence="2 3">
    <name type="scientific">Kribbella flavida (strain DSM 17836 / JCM 10339 / NBRC 14399)</name>
    <dbReference type="NCBI Taxonomy" id="479435"/>
    <lineage>
        <taxon>Bacteria</taxon>
        <taxon>Bacillati</taxon>
        <taxon>Actinomycetota</taxon>
        <taxon>Actinomycetes</taxon>
        <taxon>Propionibacteriales</taxon>
        <taxon>Kribbellaceae</taxon>
        <taxon>Kribbella</taxon>
    </lineage>
</organism>
<dbReference type="KEGG" id="kfl:Kfla_3444"/>
<sequence length="187" mass="20021">MGDDAQVRIYLLTSPRWILGVIIGLASGILIGLVARFDIPLTWPEALVCGAVIGSLLGVTLVFSVDRQRRQLRAAAGDLPPQMLAAAHRAAGGGPIPVDADVRGAAAKIAAQQLLFLRRNRSTFIVFMTVLVVSTAFNVLDGFGWGTMVPIVVGAATIAFGLYWPRRLRDRIQQLSVDGHTQPPDNA</sequence>
<feature type="transmembrane region" description="Helical" evidence="1">
    <location>
        <begin position="43"/>
        <end position="63"/>
    </location>
</feature>
<reference evidence="2 3" key="2">
    <citation type="journal article" date="2010" name="Stand. Genomic Sci.">
        <title>Complete genome sequence of Kribbella flavida type strain (IFO 14399).</title>
        <authorList>
            <person name="Pukall R."/>
            <person name="Lapidus A."/>
            <person name="Glavina Del Rio T."/>
            <person name="Copeland A."/>
            <person name="Tice H."/>
            <person name="Cheng J.-F."/>
            <person name="Lucas S."/>
            <person name="Chen F."/>
            <person name="Nolan M."/>
            <person name="LaButti K."/>
            <person name="Pati A."/>
            <person name="Ivanova N."/>
            <person name="Mavrommatis K."/>
            <person name="Mikhailova N."/>
            <person name="Pitluck S."/>
            <person name="Bruce D."/>
            <person name="Goodwin L."/>
            <person name="Land M."/>
            <person name="Hauser L."/>
            <person name="Chang Y.-J."/>
            <person name="Jeffries C.D."/>
            <person name="Chen A."/>
            <person name="Palaniappan K."/>
            <person name="Chain P."/>
            <person name="Rohde M."/>
            <person name="Goeker M."/>
            <person name="Bristow J."/>
            <person name="Eisen J.A."/>
            <person name="Markowitz V."/>
            <person name="Hugenholtz P."/>
            <person name="Kyrpides N.C."/>
            <person name="Klenk H.-P."/>
            <person name="Brettin T."/>
        </authorList>
    </citation>
    <scope>NUCLEOTIDE SEQUENCE [LARGE SCALE GENOMIC DNA]</scope>
    <source>
        <strain evidence="3">DSM 17836 / JCM 10339 / NBRC 14399</strain>
    </source>
</reference>
<protein>
    <submittedName>
        <fullName evidence="2">Uncharacterized protein</fullName>
    </submittedName>
</protein>
<dbReference type="HOGENOM" id="CLU_1523232_0_0_11"/>
<dbReference type="EMBL" id="CP001736">
    <property type="protein sequence ID" value="ADB32502.1"/>
    <property type="molecule type" value="Genomic_DNA"/>
</dbReference>
<proteinExistence type="predicted"/>
<dbReference type="eggNOG" id="ENOG502ZM5Q">
    <property type="taxonomic scope" value="Bacteria"/>
</dbReference>
<evidence type="ECO:0000256" key="1">
    <source>
        <dbReference type="SAM" id="Phobius"/>
    </source>
</evidence>
<keyword evidence="1" id="KW-1133">Transmembrane helix</keyword>
<evidence type="ECO:0000313" key="3">
    <source>
        <dbReference type="Proteomes" id="UP000007967"/>
    </source>
</evidence>
<accession>D2PLS2</accession>
<gene>
    <name evidence="2" type="ordered locus">Kfla_3444</name>
</gene>
<reference evidence="3" key="1">
    <citation type="submission" date="2009-09" db="EMBL/GenBank/DDBJ databases">
        <title>The complete genome of Kribbella flavida DSM 17836.</title>
        <authorList>
            <consortium name="US DOE Joint Genome Institute (JGI-PGF)"/>
            <person name="Lucas S."/>
            <person name="Copeland A."/>
            <person name="Lapidus A."/>
            <person name="Glavina del Rio T."/>
            <person name="Dalin E."/>
            <person name="Tice H."/>
            <person name="Bruce D."/>
            <person name="Goodwin L."/>
            <person name="Pitluck S."/>
            <person name="Kyrpides N."/>
            <person name="Mavromatis K."/>
            <person name="Ivanova N."/>
            <person name="Saunders E."/>
            <person name="Brettin T."/>
            <person name="Detter J.C."/>
            <person name="Han C."/>
            <person name="Larimer F."/>
            <person name="Land M."/>
            <person name="Hauser L."/>
            <person name="Markowitz V."/>
            <person name="Cheng J.-F."/>
            <person name="Hugenholtz P."/>
            <person name="Woyke T."/>
            <person name="Wu D."/>
            <person name="Pukall R."/>
            <person name="Klenk H.-P."/>
            <person name="Eisen J.A."/>
        </authorList>
    </citation>
    <scope>NUCLEOTIDE SEQUENCE [LARGE SCALE GENOMIC DNA]</scope>
    <source>
        <strain evidence="3">DSM 17836 / JCM 10339 / NBRC 14399</strain>
    </source>
</reference>
<evidence type="ECO:0000313" key="2">
    <source>
        <dbReference type="EMBL" id="ADB32502.1"/>
    </source>
</evidence>
<feature type="transmembrane region" description="Helical" evidence="1">
    <location>
        <begin position="122"/>
        <end position="139"/>
    </location>
</feature>
<dbReference type="AlphaFoldDB" id="D2PLS2"/>
<name>D2PLS2_KRIFD</name>
<keyword evidence="1" id="KW-0472">Membrane</keyword>
<keyword evidence="3" id="KW-1185">Reference proteome</keyword>
<dbReference type="Proteomes" id="UP000007967">
    <property type="component" value="Chromosome"/>
</dbReference>
<keyword evidence="1" id="KW-0812">Transmembrane</keyword>